<sequence>MASSKPKPDPLSIQRGDYARTLAGPLLLGLGRMVSIPLQHWLLTAHPLSHFGIPRPPSDGVLELPLVGAQPQLSTIFLGMTATLILKQNAWIWGYCAERITVPFAFFGVVVPAMYECLSALVFSYASSNPLWRKEFLYVGAAVHFFAAAVELGSELARARFKGRIENRGRLYKGGAWGLVRHPNYAANVVYGAAYGFAAGGPVYALFTGAFYWSNLTGNATPAKENYLAERYPEEWEQYKKDVPWKMFLGIF</sequence>
<organism evidence="2 3">
    <name type="scientific">Paraphaeosphaeria sporulosa</name>
    <dbReference type="NCBI Taxonomy" id="1460663"/>
    <lineage>
        <taxon>Eukaryota</taxon>
        <taxon>Fungi</taxon>
        <taxon>Dikarya</taxon>
        <taxon>Ascomycota</taxon>
        <taxon>Pezizomycotina</taxon>
        <taxon>Dothideomycetes</taxon>
        <taxon>Pleosporomycetidae</taxon>
        <taxon>Pleosporales</taxon>
        <taxon>Massarineae</taxon>
        <taxon>Didymosphaeriaceae</taxon>
        <taxon>Paraphaeosphaeria</taxon>
    </lineage>
</organism>
<feature type="transmembrane region" description="Helical" evidence="1">
    <location>
        <begin position="73"/>
        <end position="92"/>
    </location>
</feature>
<keyword evidence="1" id="KW-1133">Transmembrane helix</keyword>
<feature type="transmembrane region" description="Helical" evidence="1">
    <location>
        <begin position="136"/>
        <end position="154"/>
    </location>
</feature>
<evidence type="ECO:0000313" key="3">
    <source>
        <dbReference type="Proteomes" id="UP000077069"/>
    </source>
</evidence>
<reference evidence="2 3" key="1">
    <citation type="submission" date="2016-05" db="EMBL/GenBank/DDBJ databases">
        <title>Comparative analysis of secretome profiles of manganese(II)-oxidizing ascomycete fungi.</title>
        <authorList>
            <consortium name="DOE Joint Genome Institute"/>
            <person name="Zeiner C.A."/>
            <person name="Purvine S.O."/>
            <person name="Zink E.M."/>
            <person name="Wu S."/>
            <person name="Pasa-Tolic L."/>
            <person name="Chaput D.L."/>
            <person name="Haridas S."/>
            <person name="Grigoriev I.V."/>
            <person name="Santelli C.M."/>
            <person name="Hansel C.M."/>
        </authorList>
    </citation>
    <scope>NUCLEOTIDE SEQUENCE [LARGE SCALE GENOMIC DNA]</scope>
    <source>
        <strain evidence="2 3">AP3s5-JAC2a</strain>
    </source>
</reference>
<dbReference type="InParanoid" id="A0A177CMC8"/>
<name>A0A177CMC8_9PLEO</name>
<keyword evidence="1" id="KW-0472">Membrane</keyword>
<keyword evidence="3" id="KW-1185">Reference proteome</keyword>
<feature type="transmembrane region" description="Helical" evidence="1">
    <location>
        <begin position="104"/>
        <end position="124"/>
    </location>
</feature>
<evidence type="ECO:0000313" key="2">
    <source>
        <dbReference type="EMBL" id="OAG08020.1"/>
    </source>
</evidence>
<accession>A0A177CMC8</accession>
<dbReference type="InterPro" id="IPR010721">
    <property type="entry name" value="UstE-like"/>
</dbReference>
<protein>
    <recommendedName>
        <fullName evidence="4">Steroid 5-alpha reductase C-terminal domain-containing protein</fullName>
    </recommendedName>
</protein>
<dbReference type="EMBL" id="KV441550">
    <property type="protein sequence ID" value="OAG08020.1"/>
    <property type="molecule type" value="Genomic_DNA"/>
</dbReference>
<dbReference type="AlphaFoldDB" id="A0A177CMC8"/>
<dbReference type="OrthoDB" id="67965at2759"/>
<keyword evidence="1" id="KW-0812">Transmembrane</keyword>
<dbReference type="RefSeq" id="XP_018038385.1">
    <property type="nucleotide sequence ID" value="XM_018182644.1"/>
</dbReference>
<proteinExistence type="predicted"/>
<dbReference type="STRING" id="1460663.A0A177CMC8"/>
<evidence type="ECO:0000256" key="1">
    <source>
        <dbReference type="SAM" id="Phobius"/>
    </source>
</evidence>
<evidence type="ECO:0008006" key="4">
    <source>
        <dbReference type="Google" id="ProtNLM"/>
    </source>
</evidence>
<dbReference type="Gene3D" id="1.20.120.1630">
    <property type="match status" value="1"/>
</dbReference>
<gene>
    <name evidence="2" type="ORF">CC84DRAFT_1214565</name>
</gene>
<dbReference type="GeneID" id="28766130"/>
<dbReference type="Pfam" id="PF06966">
    <property type="entry name" value="DUF1295"/>
    <property type="match status" value="1"/>
</dbReference>
<dbReference type="Proteomes" id="UP000077069">
    <property type="component" value="Unassembled WGS sequence"/>
</dbReference>
<feature type="transmembrane region" description="Helical" evidence="1">
    <location>
        <begin position="21"/>
        <end position="42"/>
    </location>
</feature>